<feature type="region of interest" description="Disordered" evidence="1">
    <location>
        <begin position="344"/>
        <end position="368"/>
    </location>
</feature>
<keyword evidence="3" id="KW-1185">Reference proteome</keyword>
<protein>
    <submittedName>
        <fullName evidence="2">VWA domain-containing protein</fullName>
    </submittedName>
</protein>
<organism evidence="2 3">
    <name type="scientific">Paractinoplanes pyxinae</name>
    <dbReference type="NCBI Taxonomy" id="2997416"/>
    <lineage>
        <taxon>Bacteria</taxon>
        <taxon>Bacillati</taxon>
        <taxon>Actinomycetota</taxon>
        <taxon>Actinomycetes</taxon>
        <taxon>Micromonosporales</taxon>
        <taxon>Micromonosporaceae</taxon>
        <taxon>Paractinoplanes</taxon>
    </lineage>
</organism>
<dbReference type="InterPro" id="IPR036465">
    <property type="entry name" value="vWFA_dom_sf"/>
</dbReference>
<dbReference type="EMBL" id="JAPNTZ010000009">
    <property type="protein sequence ID" value="MCY1141529.1"/>
    <property type="molecule type" value="Genomic_DNA"/>
</dbReference>
<feature type="compositionally biased region" description="Low complexity" evidence="1">
    <location>
        <begin position="293"/>
        <end position="305"/>
    </location>
</feature>
<dbReference type="SUPFAM" id="SSF53300">
    <property type="entry name" value="vWA-like"/>
    <property type="match status" value="1"/>
</dbReference>
<comment type="caution">
    <text evidence="2">The sequence shown here is derived from an EMBL/GenBank/DDBJ whole genome shotgun (WGS) entry which is preliminary data.</text>
</comment>
<evidence type="ECO:0000256" key="1">
    <source>
        <dbReference type="SAM" id="MobiDB-lite"/>
    </source>
</evidence>
<proteinExistence type="predicted"/>
<evidence type="ECO:0000313" key="2">
    <source>
        <dbReference type="EMBL" id="MCY1141529.1"/>
    </source>
</evidence>
<dbReference type="InterPro" id="IPR008912">
    <property type="entry name" value="Uncharacterised_CoxE"/>
</dbReference>
<accession>A0ABT4B4V6</accession>
<feature type="region of interest" description="Disordered" evidence="1">
    <location>
        <begin position="280"/>
        <end position="309"/>
    </location>
</feature>
<dbReference type="Pfam" id="PF05762">
    <property type="entry name" value="VWA_CoxE"/>
    <property type="match status" value="1"/>
</dbReference>
<dbReference type="Proteomes" id="UP001151002">
    <property type="component" value="Unassembled WGS sequence"/>
</dbReference>
<reference evidence="2" key="1">
    <citation type="submission" date="2022-11" db="EMBL/GenBank/DDBJ databases">
        <authorList>
            <person name="Somphong A."/>
            <person name="Phongsopitanun W."/>
        </authorList>
    </citation>
    <scope>NUCLEOTIDE SEQUENCE</scope>
    <source>
        <strain evidence="2">Pm04-4</strain>
    </source>
</reference>
<sequence length="533" mass="57965">MTQPNTHRGTSPSMTVVPDPDWQPWSQAWTRHAAVLTGRTDLHVVVAPGAGGGAPECFYPALRRIEIDATYIADNPVVADPRKAGHKRVVPTGYGLLVHGAAHAAHSQWQTPPGTAPILAEVAELLEESRAERQQRTRRRADRRWLRHMINAVVHPGTAPVDDAWHAGVLAALLLARVDARILTSKDVTSIRTAVTTVLGRQRLRQLRDIWKHAHTVNDTDATTMIELARQWCTILGIDPTQQPQIPTADPGAFPGRLAQALSDFLATTAGLTPADYQAQLHHRQHSAPSNWPHTTPTAQHQTAARHLADRLQQARTRHLEPGVRSSALPPGRLHPRHAITADAQKAANQTPTAQPWRQRTQLPPPKPTLHLGVLVDLSGSMRTYATELSSAAWILAHAARRGHAVTTTIGFGNRTTLLVAPHSRPEQILHMQTEGGTHTFGEAVKLADQLLNLRHARTLRLLAVVSDGALADKPAAQKLITTLHRAGCAVLWLHLTGMARHTFANTTSLTVTDPIDAVTRIADAAVTAVETA</sequence>
<name>A0ABT4B4V6_9ACTN</name>
<dbReference type="RefSeq" id="WP_267565911.1">
    <property type="nucleotide sequence ID" value="NZ_JAPNTZ010000009.1"/>
</dbReference>
<evidence type="ECO:0000313" key="3">
    <source>
        <dbReference type="Proteomes" id="UP001151002"/>
    </source>
</evidence>
<gene>
    <name evidence="2" type="ORF">OWR29_26325</name>
</gene>
<feature type="compositionally biased region" description="Polar residues" evidence="1">
    <location>
        <begin position="347"/>
        <end position="362"/>
    </location>
</feature>